<organism evidence="1">
    <name type="scientific">Manihot esculenta</name>
    <name type="common">Cassava</name>
    <name type="synonym">Jatropha manihot</name>
    <dbReference type="NCBI Taxonomy" id="3983"/>
    <lineage>
        <taxon>Eukaryota</taxon>
        <taxon>Viridiplantae</taxon>
        <taxon>Streptophyta</taxon>
        <taxon>Embryophyta</taxon>
        <taxon>Tracheophyta</taxon>
        <taxon>Spermatophyta</taxon>
        <taxon>Magnoliopsida</taxon>
        <taxon>eudicotyledons</taxon>
        <taxon>Gunneridae</taxon>
        <taxon>Pentapetalae</taxon>
        <taxon>rosids</taxon>
        <taxon>fabids</taxon>
        <taxon>Malpighiales</taxon>
        <taxon>Euphorbiaceae</taxon>
        <taxon>Crotonoideae</taxon>
        <taxon>Manihoteae</taxon>
        <taxon>Manihot</taxon>
    </lineage>
</organism>
<sequence length="37" mass="4390">MISRLPTEILIVHHQSFAYHLPNQSTFTQIHELVEMK</sequence>
<dbReference type="EMBL" id="CM004390">
    <property type="protein sequence ID" value="OAY52723.1"/>
    <property type="molecule type" value="Genomic_DNA"/>
</dbReference>
<gene>
    <name evidence="1" type="ORF">MANES_04G105700</name>
</gene>
<reference evidence="1" key="1">
    <citation type="submission" date="2016-02" db="EMBL/GenBank/DDBJ databases">
        <title>WGS assembly of Manihot esculenta.</title>
        <authorList>
            <person name="Bredeson J.V."/>
            <person name="Prochnik S.E."/>
            <person name="Lyons J.B."/>
            <person name="Schmutz J."/>
            <person name="Grimwood J."/>
            <person name="Vrebalov J."/>
            <person name="Bart R.S."/>
            <person name="Amuge T."/>
            <person name="Ferguson M.E."/>
            <person name="Green R."/>
            <person name="Putnam N."/>
            <person name="Stites J."/>
            <person name="Rounsley S."/>
            <person name="Rokhsar D.S."/>
        </authorList>
    </citation>
    <scope>NUCLEOTIDE SEQUENCE [LARGE SCALE GENOMIC DNA]</scope>
    <source>
        <tissue evidence="1">Leaf</tissue>
    </source>
</reference>
<dbReference type="AlphaFoldDB" id="A0A2C9W1C9"/>
<protein>
    <submittedName>
        <fullName evidence="1">Uncharacterized protein</fullName>
    </submittedName>
</protein>
<accession>A0A2C9W1C9</accession>
<proteinExistence type="predicted"/>
<evidence type="ECO:0000313" key="1">
    <source>
        <dbReference type="EMBL" id="OAY52723.1"/>
    </source>
</evidence>
<name>A0A2C9W1C9_MANES</name>